<feature type="transmembrane region" description="Helical" evidence="10">
    <location>
        <begin position="152"/>
        <end position="172"/>
    </location>
</feature>
<evidence type="ECO:0000313" key="12">
    <source>
        <dbReference type="EMBL" id="QBD80751.1"/>
    </source>
</evidence>
<dbReference type="SMART" id="SM00387">
    <property type="entry name" value="HATPase_c"/>
    <property type="match status" value="1"/>
</dbReference>
<keyword evidence="5" id="KW-0547">Nucleotide-binding</keyword>
<comment type="catalytic activity">
    <reaction evidence="1">
        <text>ATP + protein L-histidine = ADP + protein N-phospho-L-histidine.</text>
        <dbReference type="EC" id="2.7.13.3"/>
    </reaction>
</comment>
<evidence type="ECO:0000256" key="7">
    <source>
        <dbReference type="ARBA" id="ARBA00022840"/>
    </source>
</evidence>
<evidence type="ECO:0000259" key="11">
    <source>
        <dbReference type="SMART" id="SM00387"/>
    </source>
</evidence>
<dbReference type="SUPFAM" id="SSF55874">
    <property type="entry name" value="ATPase domain of HSP90 chaperone/DNA topoisomerase II/histidine kinase"/>
    <property type="match status" value="1"/>
</dbReference>
<keyword evidence="10" id="KW-0812">Transmembrane</keyword>
<evidence type="ECO:0000256" key="10">
    <source>
        <dbReference type="SAM" id="Phobius"/>
    </source>
</evidence>
<dbReference type="InterPro" id="IPR036890">
    <property type="entry name" value="HATPase_C_sf"/>
</dbReference>
<keyword evidence="7" id="KW-0067">ATP-binding</keyword>
<accession>A0A4V0YZS6</accession>
<dbReference type="AlphaFoldDB" id="A0A4V0YZS6"/>
<evidence type="ECO:0000256" key="2">
    <source>
        <dbReference type="ARBA" id="ARBA00012438"/>
    </source>
</evidence>
<dbReference type="CDD" id="cd16917">
    <property type="entry name" value="HATPase_UhpB-NarQ-NarX-like"/>
    <property type="match status" value="1"/>
</dbReference>
<feature type="transmembrane region" description="Helical" evidence="10">
    <location>
        <begin position="79"/>
        <end position="99"/>
    </location>
</feature>
<dbReference type="KEGG" id="kbs:EPA93_34195"/>
<evidence type="ECO:0000256" key="4">
    <source>
        <dbReference type="ARBA" id="ARBA00022679"/>
    </source>
</evidence>
<dbReference type="PANTHER" id="PTHR24421">
    <property type="entry name" value="NITRATE/NITRITE SENSOR PROTEIN NARX-RELATED"/>
    <property type="match status" value="1"/>
</dbReference>
<dbReference type="EMBL" id="CP035758">
    <property type="protein sequence ID" value="QBD80751.1"/>
    <property type="molecule type" value="Genomic_DNA"/>
</dbReference>
<evidence type="ECO:0000256" key="3">
    <source>
        <dbReference type="ARBA" id="ARBA00022553"/>
    </source>
</evidence>
<keyword evidence="3" id="KW-0597">Phosphoprotein</keyword>
<dbReference type="OrthoDB" id="9781904at2"/>
<proteinExistence type="predicted"/>
<feature type="domain" description="Histidine kinase/HSP90-like ATPase" evidence="11">
    <location>
        <begin position="321"/>
        <end position="418"/>
    </location>
</feature>
<evidence type="ECO:0000256" key="9">
    <source>
        <dbReference type="SAM" id="Coils"/>
    </source>
</evidence>
<keyword evidence="10" id="KW-0472">Membrane</keyword>
<evidence type="ECO:0000256" key="5">
    <source>
        <dbReference type="ARBA" id="ARBA00022741"/>
    </source>
</evidence>
<dbReference type="Proteomes" id="UP000290365">
    <property type="component" value="Chromosome"/>
</dbReference>
<keyword evidence="4" id="KW-0808">Transferase</keyword>
<dbReference type="RefSeq" id="WP_129891813.1">
    <property type="nucleotide sequence ID" value="NZ_CP035758.1"/>
</dbReference>
<dbReference type="EC" id="2.7.13.3" evidence="2"/>
<dbReference type="Gene3D" id="3.30.565.10">
    <property type="entry name" value="Histidine kinase-like ATPase, C-terminal domain"/>
    <property type="match status" value="1"/>
</dbReference>
<dbReference type="PANTHER" id="PTHR24421:SF10">
    <property type="entry name" value="NITRATE_NITRITE SENSOR PROTEIN NARQ"/>
    <property type="match status" value="1"/>
</dbReference>
<evidence type="ECO:0000256" key="8">
    <source>
        <dbReference type="ARBA" id="ARBA00023012"/>
    </source>
</evidence>
<evidence type="ECO:0000313" key="13">
    <source>
        <dbReference type="Proteomes" id="UP000290365"/>
    </source>
</evidence>
<feature type="coiled-coil region" evidence="9">
    <location>
        <begin position="172"/>
        <end position="220"/>
    </location>
</feature>
<evidence type="ECO:0000256" key="1">
    <source>
        <dbReference type="ARBA" id="ARBA00000085"/>
    </source>
</evidence>
<organism evidence="12 13">
    <name type="scientific">Ktedonosporobacter rubrisoli</name>
    <dbReference type="NCBI Taxonomy" id="2509675"/>
    <lineage>
        <taxon>Bacteria</taxon>
        <taxon>Bacillati</taxon>
        <taxon>Chloroflexota</taxon>
        <taxon>Ktedonobacteria</taxon>
        <taxon>Ktedonobacterales</taxon>
        <taxon>Ktedonosporobacteraceae</taxon>
        <taxon>Ktedonosporobacter</taxon>
    </lineage>
</organism>
<keyword evidence="9" id="KW-0175">Coiled coil</keyword>
<sequence length="431" mass="48004">MSSQARIDEIVLPVITRWLTHRAVDSALVTVLVLNYLISILGTWSPTFPGFVLSTSILGSYGALFWWLTSKSSMKPWQLVLCIGTISLLTFISGLVLAVDVGFNWLLYLVTVTLYFTHLSLRSALILSPLLYLVAGINMFILGGWHKLFPSWVSLLAGFGFVAIFALSDRLLKQEQKRSQKLFHQLEGSKQELEQAHQQLQAYANEVEELAKARERTRLARDIHDTLGHYLTIISIQLETISKLQERDQARAIVEVEEAKRVAAQCMQEVRHAVAALRPRSTASLNIPEALSQLGNEFRLVTPEIDLTLDLETTLPALSAELQLAFYRAAQEALTNVRKHAQASKVLVRLRYEDEILELVIRDNGQGSLPAPGREQSSGFGLIGLRERIELLGGEVAFGPLEAAGYRVAVQIRVPQTLKAPADLLMQESEA</sequence>
<name>A0A4V0YZS6_KTERU</name>
<dbReference type="InterPro" id="IPR003594">
    <property type="entry name" value="HATPase_dom"/>
</dbReference>
<dbReference type="GO" id="GO:0046983">
    <property type="term" value="F:protein dimerization activity"/>
    <property type="evidence" value="ECO:0007669"/>
    <property type="project" value="InterPro"/>
</dbReference>
<dbReference type="Gene3D" id="1.20.5.1930">
    <property type="match status" value="1"/>
</dbReference>
<dbReference type="GO" id="GO:0000155">
    <property type="term" value="F:phosphorelay sensor kinase activity"/>
    <property type="evidence" value="ECO:0007669"/>
    <property type="project" value="InterPro"/>
</dbReference>
<dbReference type="InterPro" id="IPR011712">
    <property type="entry name" value="Sig_transdc_His_kin_sub3_dim/P"/>
</dbReference>
<dbReference type="Pfam" id="PF07730">
    <property type="entry name" value="HisKA_3"/>
    <property type="match status" value="1"/>
</dbReference>
<feature type="transmembrane region" description="Helical" evidence="10">
    <location>
        <begin position="130"/>
        <end position="146"/>
    </location>
</feature>
<evidence type="ECO:0000256" key="6">
    <source>
        <dbReference type="ARBA" id="ARBA00022777"/>
    </source>
</evidence>
<keyword evidence="13" id="KW-1185">Reference proteome</keyword>
<keyword evidence="8" id="KW-0902">Two-component regulatory system</keyword>
<feature type="transmembrane region" description="Helical" evidence="10">
    <location>
        <begin position="23"/>
        <end position="42"/>
    </location>
</feature>
<reference evidence="12 13" key="1">
    <citation type="submission" date="2019-01" db="EMBL/GenBank/DDBJ databases">
        <title>Ktedonosporobacter rubrisoli SCAWS-G2.</title>
        <authorList>
            <person name="Huang Y."/>
            <person name="Yan B."/>
        </authorList>
    </citation>
    <scope>NUCLEOTIDE SEQUENCE [LARGE SCALE GENOMIC DNA]</scope>
    <source>
        <strain evidence="12 13">SCAWS-G2</strain>
    </source>
</reference>
<keyword evidence="6 12" id="KW-0418">Kinase</keyword>
<keyword evidence="10" id="KW-1133">Transmembrane helix</keyword>
<dbReference type="InterPro" id="IPR050482">
    <property type="entry name" value="Sensor_HK_TwoCompSys"/>
</dbReference>
<gene>
    <name evidence="12" type="ORF">EPA93_34195</name>
</gene>
<dbReference type="Pfam" id="PF02518">
    <property type="entry name" value="HATPase_c"/>
    <property type="match status" value="1"/>
</dbReference>
<dbReference type="GO" id="GO:0005524">
    <property type="term" value="F:ATP binding"/>
    <property type="evidence" value="ECO:0007669"/>
    <property type="project" value="UniProtKB-KW"/>
</dbReference>
<protein>
    <recommendedName>
        <fullName evidence="2">histidine kinase</fullName>
        <ecNumber evidence="2">2.7.13.3</ecNumber>
    </recommendedName>
</protein>
<dbReference type="GO" id="GO:0016020">
    <property type="term" value="C:membrane"/>
    <property type="evidence" value="ECO:0007669"/>
    <property type="project" value="InterPro"/>
</dbReference>
<feature type="transmembrane region" description="Helical" evidence="10">
    <location>
        <begin position="48"/>
        <end position="67"/>
    </location>
</feature>